<dbReference type="InterPro" id="IPR042099">
    <property type="entry name" value="ANL_N_sf"/>
</dbReference>
<evidence type="ECO:0000313" key="4">
    <source>
        <dbReference type="EMBL" id="MEE6259414.1"/>
    </source>
</evidence>
<reference evidence="4 5" key="1">
    <citation type="submission" date="2024-01" db="EMBL/GenBank/DDBJ databases">
        <title>Genome insights into Plantactinospora sonchi sp. nov.</title>
        <authorList>
            <person name="Wang L."/>
        </authorList>
    </citation>
    <scope>NUCLEOTIDE SEQUENCE [LARGE SCALE GENOMIC DNA]</scope>
    <source>
        <strain evidence="4 5">NEAU-QY2</strain>
    </source>
</reference>
<dbReference type="Proteomes" id="UP001332243">
    <property type="component" value="Unassembled WGS sequence"/>
</dbReference>
<dbReference type="PROSITE" id="PS00455">
    <property type="entry name" value="AMP_BINDING"/>
    <property type="match status" value="1"/>
</dbReference>
<proteinExistence type="predicted"/>
<comment type="caution">
    <text evidence="4">The sequence shown here is derived from an EMBL/GenBank/DDBJ whole genome shotgun (WGS) entry which is preliminary data.</text>
</comment>
<evidence type="ECO:0000313" key="5">
    <source>
        <dbReference type="Proteomes" id="UP001332243"/>
    </source>
</evidence>
<feature type="domain" description="AMP-binding enzyme C-terminal" evidence="3">
    <location>
        <begin position="511"/>
        <end position="584"/>
    </location>
</feature>
<dbReference type="PANTHER" id="PTHR43767">
    <property type="entry name" value="LONG-CHAIN-FATTY-ACID--COA LIGASE"/>
    <property type="match status" value="1"/>
</dbReference>
<dbReference type="Pfam" id="PF13193">
    <property type="entry name" value="AMP-binding_C"/>
    <property type="match status" value="1"/>
</dbReference>
<evidence type="ECO:0000256" key="1">
    <source>
        <dbReference type="SAM" id="MobiDB-lite"/>
    </source>
</evidence>
<feature type="domain" description="AMP-dependent synthetase/ligase" evidence="2">
    <location>
        <begin position="53"/>
        <end position="463"/>
    </location>
</feature>
<dbReference type="InterPro" id="IPR025110">
    <property type="entry name" value="AMP-bd_C"/>
</dbReference>
<protein>
    <submittedName>
        <fullName evidence="4">AMP-binding protein</fullName>
    </submittedName>
</protein>
<dbReference type="EMBL" id="JAZGQK010000010">
    <property type="protein sequence ID" value="MEE6259414.1"/>
    <property type="molecule type" value="Genomic_DNA"/>
</dbReference>
<dbReference type="InterPro" id="IPR000873">
    <property type="entry name" value="AMP-dep_synth/lig_dom"/>
</dbReference>
<feature type="region of interest" description="Disordered" evidence="1">
    <location>
        <begin position="1"/>
        <end position="42"/>
    </location>
</feature>
<feature type="region of interest" description="Disordered" evidence="1">
    <location>
        <begin position="427"/>
        <end position="447"/>
    </location>
</feature>
<accession>A0ABU7RSC7</accession>
<name>A0ABU7RSC7_9ACTN</name>
<dbReference type="RefSeq" id="WP_331214533.1">
    <property type="nucleotide sequence ID" value="NZ_JAZGQK010000010.1"/>
</dbReference>
<dbReference type="Pfam" id="PF00501">
    <property type="entry name" value="AMP-binding"/>
    <property type="match status" value="1"/>
</dbReference>
<gene>
    <name evidence="4" type="ORF">V1633_13045</name>
</gene>
<dbReference type="SUPFAM" id="SSF56801">
    <property type="entry name" value="Acetyl-CoA synthetase-like"/>
    <property type="match status" value="1"/>
</dbReference>
<dbReference type="Gene3D" id="3.30.300.30">
    <property type="match status" value="1"/>
</dbReference>
<feature type="compositionally biased region" description="Acidic residues" evidence="1">
    <location>
        <begin position="430"/>
        <end position="439"/>
    </location>
</feature>
<evidence type="ECO:0000259" key="2">
    <source>
        <dbReference type="Pfam" id="PF00501"/>
    </source>
</evidence>
<feature type="compositionally biased region" description="Low complexity" evidence="1">
    <location>
        <begin position="189"/>
        <end position="210"/>
    </location>
</feature>
<sequence length="601" mass="61667">MQDGAPTPAESSATTPSGAGPSTAEPPGVVSSDAELSGPTSHAVTLADRVRLAAATRGDQPALVWPEGTLHWAELDRAVDRVADALRRRLPGTGDPHPDRVAIALGNTPEFAIAFFAVQRAGLVAVPVNPTLTGPELRHILADSGAALLIGTEPVRATVAELVADLPTLSEVYTALPGYPGEPADGDRGAPAAEAAPGGAPSADGEPGGAPVVADPEALAVLLYTSGTTGHPKGAMLSHRALLANHRQIDRISPAVVGPADRVLLALPMFHAYGLNAGLGAVAYHGACGVLVDRFDAADVLEVVERHRVSVLVGVPSMFVAWLALPATGGPSAPDGPSLDTAMASVRVAVCGAAPLGVADATRFAERTGHRIGVGYGLTETAPVLTSTLVGPAGKTGSIGRPLPGVELRLVAPDGEVLWQDGTTVQSITNEDESDDPDLELPSPGTDPGEIVVRGANLFSGYWPDGHDGPDADGWWRTGDIAYADADADLFLVDRLGELILVHGFNVYPQEVERVLNAHPAVAGSLVLGAPDPLAGETVVAYVVPRQRGEVTAAELAAHCAGSLARFKRPGRIEFVGSLPYSAIGRVRRSTFREAAGSGDG</sequence>
<dbReference type="InterPro" id="IPR020845">
    <property type="entry name" value="AMP-binding_CS"/>
</dbReference>
<dbReference type="PANTHER" id="PTHR43767:SF1">
    <property type="entry name" value="NONRIBOSOMAL PEPTIDE SYNTHASE PES1 (EUROFUNG)-RELATED"/>
    <property type="match status" value="1"/>
</dbReference>
<evidence type="ECO:0000259" key="3">
    <source>
        <dbReference type="Pfam" id="PF13193"/>
    </source>
</evidence>
<keyword evidence="5" id="KW-1185">Reference proteome</keyword>
<dbReference type="InterPro" id="IPR045851">
    <property type="entry name" value="AMP-bd_C_sf"/>
</dbReference>
<dbReference type="Gene3D" id="3.40.50.12780">
    <property type="entry name" value="N-terminal domain of ligase-like"/>
    <property type="match status" value="1"/>
</dbReference>
<dbReference type="InterPro" id="IPR050237">
    <property type="entry name" value="ATP-dep_AMP-bd_enzyme"/>
</dbReference>
<organism evidence="4 5">
    <name type="scientific">Plantactinospora sonchi</name>
    <dbReference type="NCBI Taxonomy" id="1544735"/>
    <lineage>
        <taxon>Bacteria</taxon>
        <taxon>Bacillati</taxon>
        <taxon>Actinomycetota</taxon>
        <taxon>Actinomycetes</taxon>
        <taxon>Micromonosporales</taxon>
        <taxon>Micromonosporaceae</taxon>
        <taxon>Plantactinospora</taxon>
    </lineage>
</organism>
<feature type="region of interest" description="Disordered" evidence="1">
    <location>
        <begin position="177"/>
        <end position="210"/>
    </location>
</feature>